<protein>
    <submittedName>
        <fullName evidence="1">Uncharacterized protein</fullName>
    </submittedName>
</protein>
<proteinExistence type="predicted"/>
<evidence type="ECO:0000313" key="1">
    <source>
        <dbReference type="EMBL" id="LAB62988.1"/>
    </source>
</evidence>
<sequence>MSFIFISKGLRKKRKRFQKTKVMRPEKNEIHHIISPTREKQLLRKQLHKSRKGELNKTKAIWHGKKINAGILQYYSRCPMIFNSTILPCLFIFSTLDSIL</sequence>
<reference evidence="1" key="1">
    <citation type="submission" date="2017-07" db="EMBL/GenBank/DDBJ databases">
        <authorList>
            <person name="Mikheyev A."/>
            <person name="Grau M."/>
        </authorList>
    </citation>
    <scope>NUCLEOTIDE SEQUENCE</scope>
    <source>
        <tissue evidence="1">Venom_gland</tissue>
    </source>
</reference>
<name>A0A2D4PZL4_MICSU</name>
<accession>A0A2D4PZL4</accession>
<reference evidence="1" key="2">
    <citation type="submission" date="2017-11" db="EMBL/GenBank/DDBJ databases">
        <title>Coralsnake Venomics: Analyses of Venom Gland Transcriptomes and Proteomes of Six Brazilian Taxa.</title>
        <authorList>
            <person name="Aird S.D."/>
            <person name="Jorge da Silva N."/>
            <person name="Qiu L."/>
            <person name="Villar-Briones A."/>
            <person name="Aparecida-Saddi V."/>
            <person name="Campos-Telles M.P."/>
            <person name="Grau M."/>
            <person name="Mikheyev A.S."/>
        </authorList>
    </citation>
    <scope>NUCLEOTIDE SEQUENCE</scope>
    <source>
        <tissue evidence="1">Venom_gland</tissue>
    </source>
</reference>
<dbReference type="EMBL" id="IACN01108352">
    <property type="protein sequence ID" value="LAB62988.1"/>
    <property type="molecule type" value="Transcribed_RNA"/>
</dbReference>
<dbReference type="AlphaFoldDB" id="A0A2D4PZL4"/>
<organism evidence="1">
    <name type="scientific">Micrurus surinamensis</name>
    <name type="common">Surinam coral snake</name>
    <dbReference type="NCBI Taxonomy" id="129470"/>
    <lineage>
        <taxon>Eukaryota</taxon>
        <taxon>Metazoa</taxon>
        <taxon>Chordata</taxon>
        <taxon>Craniata</taxon>
        <taxon>Vertebrata</taxon>
        <taxon>Euteleostomi</taxon>
        <taxon>Lepidosauria</taxon>
        <taxon>Squamata</taxon>
        <taxon>Bifurcata</taxon>
        <taxon>Unidentata</taxon>
        <taxon>Episquamata</taxon>
        <taxon>Toxicofera</taxon>
        <taxon>Serpentes</taxon>
        <taxon>Colubroidea</taxon>
        <taxon>Elapidae</taxon>
        <taxon>Elapinae</taxon>
        <taxon>Micrurus</taxon>
    </lineage>
</organism>